<comment type="subcellular location">
    <subcellularLocation>
        <location evidence="1">Nucleus</location>
    </subcellularLocation>
</comment>
<evidence type="ECO:0000259" key="6">
    <source>
        <dbReference type="PROSITE" id="PS00036"/>
    </source>
</evidence>
<evidence type="ECO:0000256" key="2">
    <source>
        <dbReference type="ARBA" id="ARBA00023015"/>
    </source>
</evidence>
<feature type="compositionally biased region" description="Basic and acidic residues" evidence="5">
    <location>
        <begin position="143"/>
        <end position="153"/>
    </location>
</feature>
<dbReference type="GO" id="GO:0005634">
    <property type="term" value="C:nucleus"/>
    <property type="evidence" value="ECO:0007669"/>
    <property type="project" value="UniProtKB-SubCell"/>
</dbReference>
<feature type="compositionally biased region" description="Basic and acidic residues" evidence="5">
    <location>
        <begin position="192"/>
        <end position="203"/>
    </location>
</feature>
<dbReference type="GO" id="GO:0003700">
    <property type="term" value="F:DNA-binding transcription factor activity"/>
    <property type="evidence" value="ECO:0007669"/>
    <property type="project" value="InterPro"/>
</dbReference>
<feature type="region of interest" description="Disordered" evidence="5">
    <location>
        <begin position="1"/>
        <end position="56"/>
    </location>
</feature>
<evidence type="ECO:0000256" key="1">
    <source>
        <dbReference type="ARBA" id="ARBA00004123"/>
    </source>
</evidence>
<dbReference type="EMBL" id="JACDXP010000014">
    <property type="protein sequence ID" value="KAF6515168.1"/>
    <property type="molecule type" value="Genomic_DNA"/>
</dbReference>
<evidence type="ECO:0000313" key="7">
    <source>
        <dbReference type="EMBL" id="KAF6515168.1"/>
    </source>
</evidence>
<keyword evidence="2" id="KW-0805">Transcription regulation</keyword>
<dbReference type="CDD" id="cd14687">
    <property type="entry name" value="bZIP_ATF2"/>
    <property type="match status" value="1"/>
</dbReference>
<keyword evidence="4" id="KW-0539">Nucleus</keyword>
<protein>
    <recommendedName>
        <fullName evidence="6">BZIP domain-containing protein</fullName>
    </recommendedName>
</protein>
<feature type="compositionally biased region" description="Polar residues" evidence="5">
    <location>
        <begin position="89"/>
        <end position="100"/>
    </location>
</feature>
<dbReference type="SUPFAM" id="SSF57959">
    <property type="entry name" value="Leucine zipper domain"/>
    <property type="match status" value="1"/>
</dbReference>
<evidence type="ECO:0000313" key="8">
    <source>
        <dbReference type="Proteomes" id="UP000593570"/>
    </source>
</evidence>
<comment type="caution">
    <text evidence="7">The sequence shown here is derived from an EMBL/GenBank/DDBJ whole genome shotgun (WGS) entry which is preliminary data.</text>
</comment>
<evidence type="ECO:0000256" key="5">
    <source>
        <dbReference type="SAM" id="MobiDB-lite"/>
    </source>
</evidence>
<keyword evidence="3" id="KW-0804">Transcription</keyword>
<name>A0A8H6GBW5_FUSOX</name>
<proteinExistence type="predicted"/>
<dbReference type="InterPro" id="IPR051027">
    <property type="entry name" value="bZIP_transcription_factors"/>
</dbReference>
<feature type="region of interest" description="Disordered" evidence="5">
    <location>
        <begin position="178"/>
        <end position="203"/>
    </location>
</feature>
<dbReference type="Proteomes" id="UP000593570">
    <property type="component" value="Unassembled WGS sequence"/>
</dbReference>
<accession>A0A8H6GBW5</accession>
<feature type="compositionally biased region" description="Basic residues" evidence="5">
    <location>
        <begin position="128"/>
        <end position="138"/>
    </location>
</feature>
<evidence type="ECO:0000256" key="3">
    <source>
        <dbReference type="ARBA" id="ARBA00023163"/>
    </source>
</evidence>
<feature type="region of interest" description="Disordered" evidence="5">
    <location>
        <begin position="77"/>
        <end position="153"/>
    </location>
</feature>
<reference evidence="7 8" key="1">
    <citation type="journal article" date="2020" name="bioRxiv">
        <title>A chromosome-scale genome assembly for the Fusarium oxysporum strain Fo5176 to establish a model Arabidopsis-fungal pathosystem.</title>
        <authorList>
            <person name="Fokkens L."/>
            <person name="Guo L."/>
            <person name="Dora S."/>
            <person name="Wang B."/>
            <person name="Ye K."/>
            <person name="Sanchez-Rodriguez C."/>
            <person name="Croll D."/>
        </authorList>
    </citation>
    <scope>NUCLEOTIDE SEQUENCE [LARGE SCALE GENOMIC DNA]</scope>
    <source>
        <strain evidence="7 8">Fo5176</strain>
    </source>
</reference>
<dbReference type="PROSITE" id="PS00036">
    <property type="entry name" value="BZIP_BASIC"/>
    <property type="match status" value="1"/>
</dbReference>
<dbReference type="InterPro" id="IPR004827">
    <property type="entry name" value="bZIP"/>
</dbReference>
<sequence length="274" mass="30753">MAQSAAPPIDLMYEPPAIDNFGTRPHPEWEQYWTAEQPSFPGPSETAGGNSQHEHEIEDFVFNYAYTPASTNLTGSIFSQEYPIPPRTSELTSPEKSPSNSDDRGRSSTLSGMQKRKPDHTECAPAKSSRRGSSKHATAKAAAEVHGDTKKRGSIDEAAAVNLSSPSFNNNIYTRKVQERNRTASNKLRARKKEDERKLKSTEKDMEQINRDLSTCVTNLTLQVYNLKMKLLQHADCDCTLIQEYITNEAHRYTQGLGDKRQCQQPQPHDHCSN</sequence>
<organism evidence="7 8">
    <name type="scientific">Fusarium oxysporum f. sp. conglutinans</name>
    <dbReference type="NCBI Taxonomy" id="100902"/>
    <lineage>
        <taxon>Eukaryota</taxon>
        <taxon>Fungi</taxon>
        <taxon>Dikarya</taxon>
        <taxon>Ascomycota</taxon>
        <taxon>Pezizomycotina</taxon>
        <taxon>Sordariomycetes</taxon>
        <taxon>Hypocreomycetidae</taxon>
        <taxon>Hypocreales</taxon>
        <taxon>Nectriaceae</taxon>
        <taxon>Fusarium</taxon>
        <taxon>Fusarium oxysporum species complex</taxon>
    </lineage>
</organism>
<dbReference type="PANTHER" id="PTHR19304">
    <property type="entry name" value="CYCLIC-AMP RESPONSE ELEMENT BINDING PROTEIN"/>
    <property type="match status" value="1"/>
</dbReference>
<dbReference type="Gene3D" id="1.20.5.170">
    <property type="match status" value="1"/>
</dbReference>
<gene>
    <name evidence="7" type="ORF">HZS61_005074</name>
</gene>
<feature type="domain" description="BZIP" evidence="6">
    <location>
        <begin position="176"/>
        <end position="191"/>
    </location>
</feature>
<dbReference type="InterPro" id="IPR046347">
    <property type="entry name" value="bZIP_sf"/>
</dbReference>
<dbReference type="AlphaFoldDB" id="A0A8H6GBW5"/>
<evidence type="ECO:0000256" key="4">
    <source>
        <dbReference type="ARBA" id="ARBA00023242"/>
    </source>
</evidence>